<proteinExistence type="predicted"/>
<keyword evidence="4" id="KW-0121">Carboxypeptidase</keyword>
<dbReference type="InterPro" id="IPR009045">
    <property type="entry name" value="Zn_M74/Hedgehog-like"/>
</dbReference>
<feature type="compositionally biased region" description="Basic and acidic residues" evidence="1">
    <location>
        <begin position="85"/>
        <end position="101"/>
    </location>
</feature>
<dbReference type="EMBL" id="JBHTKL010000001">
    <property type="protein sequence ID" value="MFD1017722.1"/>
    <property type="molecule type" value="Genomic_DNA"/>
</dbReference>
<dbReference type="Pfam" id="PF02557">
    <property type="entry name" value="VanY"/>
    <property type="match status" value="1"/>
</dbReference>
<dbReference type="Proteomes" id="UP001596990">
    <property type="component" value="Unassembled WGS sequence"/>
</dbReference>
<feature type="region of interest" description="Disordered" evidence="1">
    <location>
        <begin position="29"/>
        <end position="111"/>
    </location>
</feature>
<feature type="compositionally biased region" description="Basic and acidic residues" evidence="1">
    <location>
        <begin position="32"/>
        <end position="55"/>
    </location>
</feature>
<protein>
    <submittedName>
        <fullName evidence="4">D-alanyl-D-alanine carboxypeptidase family protein</fullName>
    </submittedName>
</protein>
<dbReference type="PANTHER" id="PTHR34385">
    <property type="entry name" value="D-ALANYL-D-ALANINE CARBOXYPEPTIDASE"/>
    <property type="match status" value="1"/>
</dbReference>
<dbReference type="Gene3D" id="3.30.1380.10">
    <property type="match status" value="1"/>
</dbReference>
<dbReference type="CDD" id="cd14852">
    <property type="entry name" value="LD-carboxypeptidase"/>
    <property type="match status" value="1"/>
</dbReference>
<sequence>MRFFAFVAMTAAFLFVTGCSNIDFLDSSEQTHTAEETPKSEKEVEQKDASEIDEKSDGEDASDKEEKPEDSKEEQETPSDDQQESTDKQEEKESEPKKDSDGLIIIEDPNSTQLVVNKQRKLPEGYEPKDLVVPDVPFYFNEFLPKKQMRKEAAGALERLFAGAKKDGIELVAASGYRSYDRQKTIYENNVKANGEEHANKFSAKPGTSEHQTGLAMDVTSAQMAFKLEQDFIETAEGEWLANHAHEYGFVIRYPKGKTEITGYEYEPWHLRYVGKESATEIHTQEATLEEFFGLYP</sequence>
<dbReference type="InterPro" id="IPR058193">
    <property type="entry name" value="VanY/YodJ_core_dom"/>
</dbReference>
<evidence type="ECO:0000313" key="5">
    <source>
        <dbReference type="Proteomes" id="UP001596990"/>
    </source>
</evidence>
<accession>A0ABW3KV31</accession>
<comment type="caution">
    <text evidence="4">The sequence shown here is derived from an EMBL/GenBank/DDBJ whole genome shotgun (WGS) entry which is preliminary data.</text>
</comment>
<dbReference type="SUPFAM" id="SSF55166">
    <property type="entry name" value="Hedgehog/DD-peptidase"/>
    <property type="match status" value="1"/>
</dbReference>
<dbReference type="PROSITE" id="PS51257">
    <property type="entry name" value="PROKAR_LIPOPROTEIN"/>
    <property type="match status" value="1"/>
</dbReference>
<keyword evidence="5" id="KW-1185">Reference proteome</keyword>
<keyword evidence="4" id="KW-0645">Protease</keyword>
<evidence type="ECO:0000256" key="1">
    <source>
        <dbReference type="SAM" id="MobiDB-lite"/>
    </source>
</evidence>
<dbReference type="RefSeq" id="WP_386055683.1">
    <property type="nucleotide sequence ID" value="NZ_JBHTKL010000001.1"/>
</dbReference>
<evidence type="ECO:0000256" key="2">
    <source>
        <dbReference type="SAM" id="SignalP"/>
    </source>
</evidence>
<name>A0ABW3KV31_9BACI</name>
<evidence type="ECO:0000313" key="4">
    <source>
        <dbReference type="EMBL" id="MFD1017722.1"/>
    </source>
</evidence>
<evidence type="ECO:0000259" key="3">
    <source>
        <dbReference type="Pfam" id="PF02557"/>
    </source>
</evidence>
<feature type="compositionally biased region" description="Acidic residues" evidence="1">
    <location>
        <begin position="71"/>
        <end position="84"/>
    </location>
</feature>
<dbReference type="InterPro" id="IPR052179">
    <property type="entry name" value="DD-CPase-like"/>
</dbReference>
<dbReference type="InterPro" id="IPR003709">
    <property type="entry name" value="VanY-like_core_dom"/>
</dbReference>
<feature type="chain" id="PRO_5045811420" evidence="2">
    <location>
        <begin position="23"/>
        <end position="297"/>
    </location>
</feature>
<gene>
    <name evidence="4" type="ORF">ACFQ2J_00810</name>
</gene>
<keyword evidence="2" id="KW-0732">Signal</keyword>
<keyword evidence="4" id="KW-0378">Hydrolase</keyword>
<reference evidence="5" key="1">
    <citation type="journal article" date="2019" name="Int. J. Syst. Evol. Microbiol.">
        <title>The Global Catalogue of Microorganisms (GCM) 10K type strain sequencing project: providing services to taxonomists for standard genome sequencing and annotation.</title>
        <authorList>
            <consortium name="The Broad Institute Genomics Platform"/>
            <consortium name="The Broad Institute Genome Sequencing Center for Infectious Disease"/>
            <person name="Wu L."/>
            <person name="Ma J."/>
        </authorList>
    </citation>
    <scope>NUCLEOTIDE SEQUENCE [LARGE SCALE GENOMIC DNA]</scope>
    <source>
        <strain evidence="5">CCUG 56607</strain>
    </source>
</reference>
<organism evidence="4 5">
    <name type="scientific">Thalassobacillus hwangdonensis</name>
    <dbReference type="NCBI Taxonomy" id="546108"/>
    <lineage>
        <taxon>Bacteria</taxon>
        <taxon>Bacillati</taxon>
        <taxon>Bacillota</taxon>
        <taxon>Bacilli</taxon>
        <taxon>Bacillales</taxon>
        <taxon>Bacillaceae</taxon>
        <taxon>Thalassobacillus</taxon>
    </lineage>
</organism>
<dbReference type="GO" id="GO:0004180">
    <property type="term" value="F:carboxypeptidase activity"/>
    <property type="evidence" value="ECO:0007669"/>
    <property type="project" value="UniProtKB-KW"/>
</dbReference>
<dbReference type="PANTHER" id="PTHR34385:SF1">
    <property type="entry name" value="PEPTIDOGLYCAN L-ALANYL-D-GLUTAMATE ENDOPEPTIDASE CWLK"/>
    <property type="match status" value="1"/>
</dbReference>
<feature type="signal peptide" evidence="2">
    <location>
        <begin position="1"/>
        <end position="22"/>
    </location>
</feature>
<feature type="domain" description="D-alanyl-D-alanine carboxypeptidase-like core" evidence="3">
    <location>
        <begin position="147"/>
        <end position="276"/>
    </location>
</feature>